<dbReference type="EMBL" id="PQIB02000001">
    <property type="protein sequence ID" value="RLN41001.1"/>
    <property type="molecule type" value="Genomic_DNA"/>
</dbReference>
<evidence type="ECO:0000313" key="2">
    <source>
        <dbReference type="EMBL" id="RLN41001.1"/>
    </source>
</evidence>
<accession>A0A3L6TNF4</accession>
<keyword evidence="1" id="KW-1133">Transmembrane helix</keyword>
<dbReference type="PANTHER" id="PTHR34835:SF69">
    <property type="entry name" value="UBIQUITIN-LIKE PROTEASE FAMILY PROFILE DOMAIN-CONTAINING PROTEIN"/>
    <property type="match status" value="1"/>
</dbReference>
<evidence type="ECO:0000256" key="1">
    <source>
        <dbReference type="SAM" id="Phobius"/>
    </source>
</evidence>
<keyword evidence="3" id="KW-1185">Reference proteome</keyword>
<dbReference type="AlphaFoldDB" id="A0A3L6TNF4"/>
<dbReference type="PANTHER" id="PTHR34835">
    <property type="entry name" value="OS07G0283600 PROTEIN-RELATED"/>
    <property type="match status" value="1"/>
</dbReference>
<reference evidence="3" key="1">
    <citation type="journal article" date="2019" name="Nat. Commun.">
        <title>The genome of broomcorn millet.</title>
        <authorList>
            <person name="Zou C."/>
            <person name="Miki D."/>
            <person name="Li D."/>
            <person name="Tang Q."/>
            <person name="Xiao L."/>
            <person name="Rajput S."/>
            <person name="Deng P."/>
            <person name="Jia W."/>
            <person name="Huang R."/>
            <person name="Zhang M."/>
            <person name="Sun Y."/>
            <person name="Hu J."/>
            <person name="Fu X."/>
            <person name="Schnable P.S."/>
            <person name="Li F."/>
            <person name="Zhang H."/>
            <person name="Feng B."/>
            <person name="Zhu X."/>
            <person name="Liu R."/>
            <person name="Schnable J.C."/>
            <person name="Zhu J.-K."/>
            <person name="Zhang H."/>
        </authorList>
    </citation>
    <scope>NUCLEOTIDE SEQUENCE [LARGE SCALE GENOMIC DNA]</scope>
</reference>
<name>A0A3L6TNF4_PANMI</name>
<gene>
    <name evidence="2" type="ORF">C2845_PM01G20440</name>
</gene>
<proteinExistence type="predicted"/>
<keyword evidence="1" id="KW-0812">Transmembrane</keyword>
<dbReference type="OrthoDB" id="694371at2759"/>
<protein>
    <submittedName>
        <fullName evidence="2">Uncharacterized protein</fullName>
    </submittedName>
</protein>
<dbReference type="STRING" id="4540.A0A3L6TNF4"/>
<comment type="caution">
    <text evidence="2">The sequence shown here is derived from an EMBL/GenBank/DDBJ whole genome shotgun (WGS) entry which is preliminary data.</text>
</comment>
<evidence type="ECO:0000313" key="3">
    <source>
        <dbReference type="Proteomes" id="UP000275267"/>
    </source>
</evidence>
<organism evidence="2 3">
    <name type="scientific">Panicum miliaceum</name>
    <name type="common">Proso millet</name>
    <name type="synonym">Broomcorn millet</name>
    <dbReference type="NCBI Taxonomy" id="4540"/>
    <lineage>
        <taxon>Eukaryota</taxon>
        <taxon>Viridiplantae</taxon>
        <taxon>Streptophyta</taxon>
        <taxon>Embryophyta</taxon>
        <taxon>Tracheophyta</taxon>
        <taxon>Spermatophyta</taxon>
        <taxon>Magnoliopsida</taxon>
        <taxon>Liliopsida</taxon>
        <taxon>Poales</taxon>
        <taxon>Poaceae</taxon>
        <taxon>PACMAD clade</taxon>
        <taxon>Panicoideae</taxon>
        <taxon>Panicodae</taxon>
        <taxon>Paniceae</taxon>
        <taxon>Panicinae</taxon>
        <taxon>Panicum</taxon>
        <taxon>Panicum sect. Panicum</taxon>
    </lineage>
</organism>
<dbReference type="Proteomes" id="UP000275267">
    <property type="component" value="Unassembled WGS sequence"/>
</dbReference>
<keyword evidence="1" id="KW-0472">Membrane</keyword>
<feature type="transmembrane region" description="Helical" evidence="1">
    <location>
        <begin position="7"/>
        <end position="26"/>
    </location>
</feature>
<sequence>MTRSQENAFIVAFVIYVMSTLLLPGAKHDYISVDYWNAIVDPSCIDWPFQGVVKVQPELASSKKVTNITGCSIFLQVLYLDSIDIGVLNIEQSSLPRIRHFTTETMKSMILADTLRGPDGLNECGFGKSQLRDPDSICYSWAREYCLDHSAHGGDSTAALWEVATSFSTALGVGAQAAGPLFFAVAEFNGDSNLPCCGGALSLTCVLSSIIEPFNRGFRYDSGRDFYPGKLNPICYETSSIVCTNWKRNTCYGQLPTSDISCCDTGDRQIVLYGMSHKAKKARICSDDQPSCSMYQSRQCPVDCHGDSYMKVRWPCCCPELLKLIAPVWSMSRYYLVLRCSNNRLCCGVGPNVVGSYTHGSKRTDVNADGGREVCLACNGVNSECEGYSGHRPVILHFSPKHIEVPLASFLHLLEGRSEGSILADSFDPADCTVSDQLAAFHIGYNVCDCKMAH</sequence>